<keyword evidence="13 16" id="KW-1278">Translocase</keyword>
<dbReference type="InterPro" id="IPR036266">
    <property type="entry name" value="SecA_Wing/Scaffold_sf"/>
</dbReference>
<evidence type="ECO:0000259" key="21">
    <source>
        <dbReference type="PROSITE" id="PS51196"/>
    </source>
</evidence>
<evidence type="ECO:0000256" key="10">
    <source>
        <dbReference type="ARBA" id="ARBA00022833"/>
    </source>
</evidence>
<evidence type="ECO:0000256" key="7">
    <source>
        <dbReference type="ARBA" id="ARBA00022519"/>
    </source>
</evidence>
<dbReference type="EC" id="7.4.2.8" evidence="16"/>
<dbReference type="InterPro" id="IPR027417">
    <property type="entry name" value="P-loop_NTPase"/>
</dbReference>
<keyword evidence="11 16" id="KW-0067">ATP-binding</keyword>
<reference evidence="22 23" key="1">
    <citation type="submission" date="2021-08" db="EMBL/GenBank/DDBJ databases">
        <title>Bartonella raoulti 094 sp. nov.</title>
        <authorList>
            <person name="Zgheib R."/>
            <person name="Hammoud A."/>
        </authorList>
    </citation>
    <scope>NUCLEOTIDE SEQUENCE [LARGE SCALE GENOMIC DNA]</scope>
    <source>
        <strain evidence="22 23">094</strain>
    </source>
</reference>
<dbReference type="Pfam" id="PF21090">
    <property type="entry name" value="P-loop_SecA"/>
    <property type="match status" value="1"/>
</dbReference>
<feature type="region of interest" description="Disordered" evidence="18">
    <location>
        <begin position="834"/>
        <end position="877"/>
    </location>
</feature>
<keyword evidence="23" id="KW-1185">Reference proteome</keyword>
<dbReference type="NCBIfam" id="TIGR00963">
    <property type="entry name" value="secA"/>
    <property type="match status" value="1"/>
</dbReference>
<keyword evidence="5 16" id="KW-1003">Cell membrane</keyword>
<accession>A0ABS7IA59</accession>
<feature type="binding site" evidence="16">
    <location>
        <position position="89"/>
    </location>
    <ligand>
        <name>ATP</name>
        <dbReference type="ChEBI" id="CHEBI:30616"/>
    </ligand>
</feature>
<feature type="domain" description="Helicase C-terminal" evidence="20">
    <location>
        <begin position="411"/>
        <end position="623"/>
    </location>
</feature>
<dbReference type="CDD" id="cd17928">
    <property type="entry name" value="DEXDc_SecA"/>
    <property type="match status" value="1"/>
</dbReference>
<evidence type="ECO:0000313" key="22">
    <source>
        <dbReference type="EMBL" id="MBX4335450.1"/>
    </source>
</evidence>
<keyword evidence="10" id="KW-0862">Zinc</keyword>
<dbReference type="RefSeq" id="WP_220716759.1">
    <property type="nucleotide sequence ID" value="NZ_JAIFRO010000002.1"/>
</dbReference>
<dbReference type="SUPFAM" id="SSF81767">
    <property type="entry name" value="Pre-protein crosslinking domain of SecA"/>
    <property type="match status" value="1"/>
</dbReference>
<protein>
    <recommendedName>
        <fullName evidence="16 17">Protein translocase subunit SecA</fullName>
        <ecNumber evidence="16">7.4.2.8</ecNumber>
    </recommendedName>
</protein>
<feature type="binding site" evidence="16">
    <location>
        <position position="502"/>
    </location>
    <ligand>
        <name>ATP</name>
        <dbReference type="ChEBI" id="CHEBI:30616"/>
    </ligand>
</feature>
<dbReference type="InterPro" id="IPR014001">
    <property type="entry name" value="Helicase_ATP-bd"/>
</dbReference>
<comment type="subunit">
    <text evidence="16">Monomer and homodimer. Part of the essential Sec protein translocation apparatus which comprises SecA, SecYEG and auxiliary proteins SecDF-YajC and YidC.</text>
</comment>
<dbReference type="CDD" id="cd18803">
    <property type="entry name" value="SF2_C_secA"/>
    <property type="match status" value="1"/>
</dbReference>
<evidence type="ECO:0000256" key="13">
    <source>
        <dbReference type="ARBA" id="ARBA00022967"/>
    </source>
</evidence>
<dbReference type="PROSITE" id="PS51196">
    <property type="entry name" value="SECA_MOTOR_DEAD"/>
    <property type="match status" value="1"/>
</dbReference>
<feature type="domain" description="SecA family profile" evidence="21">
    <location>
        <begin position="5"/>
        <end position="615"/>
    </location>
</feature>
<dbReference type="Pfam" id="PF07516">
    <property type="entry name" value="SecA_SW"/>
    <property type="match status" value="1"/>
</dbReference>
<evidence type="ECO:0000256" key="8">
    <source>
        <dbReference type="ARBA" id="ARBA00022723"/>
    </source>
</evidence>
<evidence type="ECO:0000256" key="14">
    <source>
        <dbReference type="ARBA" id="ARBA00023010"/>
    </source>
</evidence>
<evidence type="ECO:0000256" key="5">
    <source>
        <dbReference type="ARBA" id="ARBA00022475"/>
    </source>
</evidence>
<dbReference type="InterPro" id="IPR011130">
    <property type="entry name" value="SecA_preprotein_X-link_dom"/>
</dbReference>
<dbReference type="Gene3D" id="3.10.450.50">
    <property type="match status" value="1"/>
</dbReference>
<comment type="cofactor">
    <cofactor evidence="1">
        <name>Zn(2+)</name>
        <dbReference type="ChEBI" id="CHEBI:29105"/>
    </cofactor>
</comment>
<evidence type="ECO:0000256" key="6">
    <source>
        <dbReference type="ARBA" id="ARBA00022490"/>
    </source>
</evidence>
<comment type="similarity">
    <text evidence="3 16 17">Belongs to the SecA family.</text>
</comment>
<dbReference type="Pfam" id="PF01043">
    <property type="entry name" value="SecA_PP_bind"/>
    <property type="match status" value="1"/>
</dbReference>
<dbReference type="SMART" id="SM00958">
    <property type="entry name" value="SecA_PP_bind"/>
    <property type="match status" value="1"/>
</dbReference>
<dbReference type="PROSITE" id="PS51194">
    <property type="entry name" value="HELICASE_CTER"/>
    <property type="match status" value="1"/>
</dbReference>
<dbReference type="HAMAP" id="MF_01382">
    <property type="entry name" value="SecA"/>
    <property type="match status" value="1"/>
</dbReference>
<dbReference type="Gene3D" id="1.10.3060.10">
    <property type="entry name" value="Helical scaffold and wing domains of SecA"/>
    <property type="match status" value="1"/>
</dbReference>
<organism evidence="22 23">
    <name type="scientific">Bartonella raoultii</name>
    <dbReference type="NCBI Taxonomy" id="1457020"/>
    <lineage>
        <taxon>Bacteria</taxon>
        <taxon>Pseudomonadati</taxon>
        <taxon>Pseudomonadota</taxon>
        <taxon>Alphaproteobacteria</taxon>
        <taxon>Hyphomicrobiales</taxon>
        <taxon>Bartonellaceae</taxon>
        <taxon>Bartonella</taxon>
    </lineage>
</organism>
<evidence type="ECO:0000256" key="4">
    <source>
        <dbReference type="ARBA" id="ARBA00022448"/>
    </source>
</evidence>
<dbReference type="InterPro" id="IPR011115">
    <property type="entry name" value="SecA_DEAD"/>
</dbReference>
<comment type="subcellular location">
    <subcellularLocation>
        <location evidence="16">Cell membrane</location>
        <topology evidence="16">Peripheral membrane protein</topology>
        <orientation evidence="16">Cytoplasmic side</orientation>
    </subcellularLocation>
    <subcellularLocation>
        <location evidence="16">Cytoplasm</location>
    </subcellularLocation>
    <subcellularLocation>
        <location evidence="2">Membrane</location>
        <topology evidence="2">Peripheral membrane protein</topology>
    </subcellularLocation>
    <text evidence="16">Distribution is 50-50.</text>
</comment>
<keyword evidence="6 16" id="KW-0963">Cytoplasm</keyword>
<dbReference type="InterPro" id="IPR014018">
    <property type="entry name" value="SecA_motor_DEAD"/>
</dbReference>
<dbReference type="Gene3D" id="3.40.50.300">
    <property type="entry name" value="P-loop containing nucleotide triphosphate hydrolases"/>
    <property type="match status" value="2"/>
</dbReference>
<comment type="catalytic activity">
    <reaction evidence="16">
        <text>ATP + H2O + cellular proteinSide 1 = ADP + phosphate + cellular proteinSide 2.</text>
        <dbReference type="EC" id="7.4.2.8"/>
    </reaction>
</comment>
<dbReference type="PANTHER" id="PTHR30612">
    <property type="entry name" value="SECA INNER MEMBRANE COMPONENT OF SEC PROTEIN SECRETION SYSTEM"/>
    <property type="match status" value="1"/>
</dbReference>
<feature type="compositionally biased region" description="Polar residues" evidence="18">
    <location>
        <begin position="852"/>
        <end position="865"/>
    </location>
</feature>
<dbReference type="InterPro" id="IPR001650">
    <property type="entry name" value="Helicase_C-like"/>
</dbReference>
<dbReference type="InterPro" id="IPR000185">
    <property type="entry name" value="SecA"/>
</dbReference>
<dbReference type="PANTHER" id="PTHR30612:SF0">
    <property type="entry name" value="CHLOROPLAST PROTEIN-TRANSPORTING ATPASE"/>
    <property type="match status" value="1"/>
</dbReference>
<evidence type="ECO:0000256" key="12">
    <source>
        <dbReference type="ARBA" id="ARBA00022927"/>
    </source>
</evidence>
<dbReference type="SUPFAM" id="SSF52540">
    <property type="entry name" value="P-loop containing nucleoside triphosphate hydrolases"/>
    <property type="match status" value="2"/>
</dbReference>
<dbReference type="SUPFAM" id="SSF81886">
    <property type="entry name" value="Helical scaffold and wing domains of SecA"/>
    <property type="match status" value="1"/>
</dbReference>
<evidence type="ECO:0000256" key="15">
    <source>
        <dbReference type="ARBA" id="ARBA00023136"/>
    </source>
</evidence>
<evidence type="ECO:0000256" key="3">
    <source>
        <dbReference type="ARBA" id="ARBA00007650"/>
    </source>
</evidence>
<evidence type="ECO:0000256" key="9">
    <source>
        <dbReference type="ARBA" id="ARBA00022741"/>
    </source>
</evidence>
<comment type="function">
    <text evidence="16">Part of the Sec protein translocase complex. Interacts with the SecYEG preprotein conducting channel. Has a central role in coupling the hydrolysis of ATP to the transfer of proteins into and across the cell membrane, serving both as a receptor for the preprotein-SecB complex and as an ATP-driven molecular motor driving the stepwise translocation of polypeptide chains across the membrane.</text>
</comment>
<keyword evidence="9 16" id="KW-0547">Nucleotide-binding</keyword>
<dbReference type="PRINTS" id="PR00906">
    <property type="entry name" value="SECA"/>
</dbReference>
<keyword evidence="7" id="KW-0997">Cell inner membrane</keyword>
<sequence>MVGLGVFARKFFGSAHERRIKNLRQKVVKINALEEEFQKLSDTQLSQKTDEFRKRLTEGENVDLLLPEAFATVREAAKRVYDMRPFDVQLIGGMVLHDCGIAEMRTGEGKTLMATLPIYLNALEGKGVHVVTVNDYLAGRDAETMGRIFSFLGLTTGVILHNLDSDARRAAYACDITYATNNELGFDYLRDNMAFDRSQMVQRGHHYAIVDEVDSILIDEARTPLIISGPLEDRTDFYNLIDTFIPTLTSDDYEIDEKQKTTTFTEVGTEKIEKMLEKAGHLKGESLYDIENVAIVHHINNALKAHKLFVRDKDYIVRNDEIVIIDEFTGRMMPGRRYSEGLHQALEAKEHVAIQPENQTLASITFQNYFRMYRKLSGMTGTATTEAEEFNNIYGLDVVEVPTNLPIQRLDEDDEIYRTAEEKYRAIVQDIRQAHEKGQPILVGTTSIEKSEQLAERLRKEGISDFRVLNARYHEQEAYIIAQAGVPGALTIATNMAGRGTDIQLGGNVEMRIRQELQDVPEGSERTAKVEEIKKDVKKLKDKALAAGGLYVIATERHESRRIDNQLRGRSGRQGDPGRSKFFLSLQDDLMRIFGSNRMDSMLQKLGLKENEAIIHPWINKALEKAQKKVEARNFEIRKNLLKYDDVMNDQRKVIFEQRMEVMNADDLTEMILEMRHEVVEDLVETYIPSGTYSEKWDVNALQKELHQLFNLELPVEKWAKEDGIAEEQILERVSDAITQLENERTERYSPEIMAYFHKAVLLETIDMLWREHLVSLDHLRSVVGFRGYAQRDPLNEYKTESFELFQAMLRNLRRIVISKLMRFEIIQQPTEPPITENIDADSSAFDDKNRGNSPTLWARSQESKFVNPRDRDPNDLTTWGKVGRNERCPCGSDKKYKHCHGAFV</sequence>
<evidence type="ECO:0000256" key="16">
    <source>
        <dbReference type="HAMAP-Rule" id="MF_01382"/>
    </source>
</evidence>
<evidence type="ECO:0000256" key="18">
    <source>
        <dbReference type="SAM" id="MobiDB-lite"/>
    </source>
</evidence>
<dbReference type="Pfam" id="PF02810">
    <property type="entry name" value="SEC-C"/>
    <property type="match status" value="1"/>
</dbReference>
<dbReference type="Gene3D" id="3.90.1440.10">
    <property type="entry name" value="SecA, preprotein cross-linking domain"/>
    <property type="match status" value="1"/>
</dbReference>
<dbReference type="EMBL" id="JAIFRO010000002">
    <property type="protein sequence ID" value="MBX4335450.1"/>
    <property type="molecule type" value="Genomic_DNA"/>
</dbReference>
<dbReference type="Proteomes" id="UP000746918">
    <property type="component" value="Unassembled WGS sequence"/>
</dbReference>
<keyword evidence="4 16" id="KW-0813">Transport</keyword>
<dbReference type="Pfam" id="PF07517">
    <property type="entry name" value="SecA_DEAD"/>
    <property type="match status" value="1"/>
</dbReference>
<dbReference type="InterPro" id="IPR044722">
    <property type="entry name" value="SecA_SF2_C"/>
</dbReference>
<evidence type="ECO:0000259" key="20">
    <source>
        <dbReference type="PROSITE" id="PS51194"/>
    </source>
</evidence>
<keyword evidence="15 16" id="KW-0472">Membrane</keyword>
<keyword evidence="12 16" id="KW-0653">Protein transport</keyword>
<gene>
    <name evidence="16 22" type="primary">secA</name>
    <name evidence="22" type="ORF">K3248_02365</name>
</gene>
<evidence type="ECO:0000256" key="11">
    <source>
        <dbReference type="ARBA" id="ARBA00022840"/>
    </source>
</evidence>
<evidence type="ECO:0000259" key="19">
    <source>
        <dbReference type="PROSITE" id="PS51192"/>
    </source>
</evidence>
<evidence type="ECO:0000256" key="1">
    <source>
        <dbReference type="ARBA" id="ARBA00001947"/>
    </source>
</evidence>
<evidence type="ECO:0000313" key="23">
    <source>
        <dbReference type="Proteomes" id="UP000746918"/>
    </source>
</evidence>
<comment type="caution">
    <text evidence="22">The sequence shown here is derived from an EMBL/GenBank/DDBJ whole genome shotgun (WGS) entry which is preliminary data.</text>
</comment>
<dbReference type="InterPro" id="IPR004027">
    <property type="entry name" value="SEC_C_motif"/>
</dbReference>
<evidence type="ECO:0000256" key="2">
    <source>
        <dbReference type="ARBA" id="ARBA00004170"/>
    </source>
</evidence>
<evidence type="ECO:0000256" key="17">
    <source>
        <dbReference type="RuleBase" id="RU003874"/>
    </source>
</evidence>
<dbReference type="InterPro" id="IPR011116">
    <property type="entry name" value="SecA_Wing/Scaffold"/>
</dbReference>
<proteinExistence type="inferred from homology"/>
<keyword evidence="14 16" id="KW-0811">Translocation</keyword>
<dbReference type="NCBIfam" id="NF009538">
    <property type="entry name" value="PRK12904.1"/>
    <property type="match status" value="1"/>
</dbReference>
<name>A0ABS7IA59_9HYPH</name>
<dbReference type="InterPro" id="IPR036670">
    <property type="entry name" value="SecA_X-link_sf"/>
</dbReference>
<dbReference type="PROSITE" id="PS51192">
    <property type="entry name" value="HELICASE_ATP_BIND_1"/>
    <property type="match status" value="1"/>
</dbReference>
<keyword evidence="8" id="KW-0479">Metal-binding</keyword>
<dbReference type="SMART" id="SM00957">
    <property type="entry name" value="SecA_DEAD"/>
    <property type="match status" value="1"/>
</dbReference>
<feature type="domain" description="Helicase ATP-binding" evidence="19">
    <location>
        <begin position="91"/>
        <end position="249"/>
    </location>
</feature>
<feature type="binding site" evidence="16">
    <location>
        <begin position="107"/>
        <end position="111"/>
    </location>
    <ligand>
        <name>ATP</name>
        <dbReference type="ChEBI" id="CHEBI:30616"/>
    </ligand>
</feature>